<keyword evidence="2" id="KW-0521">NADP</keyword>
<evidence type="ECO:0000256" key="1">
    <source>
        <dbReference type="ARBA" id="ARBA00009986"/>
    </source>
</evidence>
<feature type="repeat" description="ANK" evidence="4">
    <location>
        <begin position="757"/>
        <end position="789"/>
    </location>
</feature>
<dbReference type="OrthoDB" id="310895at2759"/>
<keyword evidence="3" id="KW-0560">Oxidoreductase</keyword>
<dbReference type="SUPFAM" id="SSF53720">
    <property type="entry name" value="ALDH-like"/>
    <property type="match status" value="1"/>
</dbReference>
<dbReference type="InterPro" id="IPR036770">
    <property type="entry name" value="Ankyrin_rpt-contain_sf"/>
</dbReference>
<dbReference type="SMART" id="SM00248">
    <property type="entry name" value="ANK"/>
    <property type="match status" value="5"/>
</dbReference>
<dbReference type="EMBL" id="PVWQ01000005">
    <property type="protein sequence ID" value="RDW81656.1"/>
    <property type="molecule type" value="Genomic_DNA"/>
</dbReference>
<evidence type="ECO:0000256" key="3">
    <source>
        <dbReference type="ARBA" id="ARBA00023002"/>
    </source>
</evidence>
<dbReference type="Proteomes" id="UP000256690">
    <property type="component" value="Unassembled WGS sequence"/>
</dbReference>
<sequence>MATPTPSVIPLIINGKEELASATFNVISPYTNEPCWAAASASPQDAIRAVEAAESAFPAWSQTKPTVRRDILLKAAELLDSRLEKYAELMQTEMGADVGASQFFVVPLAIRMLREVASRITSICGSVPVVEAEGQSAIIYKEPMGVILGVVPWNAPYVFGVRSAACALAAGNTTILKSSELTPCCYWALTRAFHDAGLPDGCLNLVACRPQDAAEVVNALIEHPAVKKVNFTGSTAVGRKIARVCGQNLKPCLMELGGKNSSIVCADANIETAVKSVIAGSYLNSGQICMATDRILVHSSIAPIFVEALKNALQSMSDPSTQPPTLVNVASKTRVQRLIEGALEAGAHVIHGPVATETDASTSDSGVRMPPVLLGGVREDMAVWQEEAFASLAACMAFETEEEAIRIANSSGYGLSAAVFTEDLRKGLAMARKIQSGALASAWSGHLETMKALADLPNEIVLHLAEHLSTSSLNALSQTSKWSNDLLSAELYGRATTYHFEDQDHPLIWATESHKTCALLKLLPYCNDCFTLTAALHTAVDVGNEDAVDILLNEGADPNIIGMVSTDEESGELVGRRIRIIEASGHGRYLIVKRVLESLPHLMKGAAGIRKPKCHELVTLLLSFNGAVVHGKLKLAKFIFDETKLSFPPGVGPILFYKVLERADVSAMSFIFSRRHEINSRPSLIVLPEQNPSELGCKLSHTHEYINCVWEGGPILSTIALLYDNNPRPQTRPYQTDVMAGELLDWGADINAVDPDNGQTALHVAAYMSDYVLAELLLDRGANVNAVDNDGKSALVHLLEDPEPVCAEALRQMVLIFVQKGADVNLRVYGENDRTALHVASALPDYPGLLYELLYTNKAEANAKDLLDMTPLHVAAANSHMEAMKTLILCNADTEIEDVFGRRPIDISRSLGHVAAVRLFEHVERENEASTPGQVRNGWVLELLTYRMVRNRLGI</sequence>
<dbReference type="Pfam" id="PF12796">
    <property type="entry name" value="Ank_2"/>
    <property type="match status" value="1"/>
</dbReference>
<dbReference type="Gene3D" id="1.25.40.20">
    <property type="entry name" value="Ankyrin repeat-containing domain"/>
    <property type="match status" value="3"/>
</dbReference>
<evidence type="ECO:0000259" key="5">
    <source>
        <dbReference type="PROSITE" id="PS50181"/>
    </source>
</evidence>
<dbReference type="GO" id="GO:0009450">
    <property type="term" value="P:gamma-aminobutyric acid catabolic process"/>
    <property type="evidence" value="ECO:0007669"/>
    <property type="project" value="TreeGrafter"/>
</dbReference>
<gene>
    <name evidence="6" type="ORF">DSM5745_05213</name>
</gene>
<dbReference type="PANTHER" id="PTHR43353:SF2">
    <property type="entry name" value="ALDEHYDE DEHYDROGENASE FAMILY PROTEIN (AFU_ORTHOLOGUE AFUA_8G05520)"/>
    <property type="match status" value="1"/>
</dbReference>
<dbReference type="InterPro" id="IPR002110">
    <property type="entry name" value="Ankyrin_rpt"/>
</dbReference>
<dbReference type="InterPro" id="IPR016162">
    <property type="entry name" value="Ald_DH_N"/>
</dbReference>
<dbReference type="RefSeq" id="XP_026604709.1">
    <property type="nucleotide sequence ID" value="XM_026747229.1"/>
</dbReference>
<dbReference type="PROSITE" id="PS50181">
    <property type="entry name" value="FBOX"/>
    <property type="match status" value="1"/>
</dbReference>
<proteinExistence type="inferred from homology"/>
<dbReference type="GO" id="GO:0004777">
    <property type="term" value="F:succinate-semialdehyde dehydrogenase (NAD+) activity"/>
    <property type="evidence" value="ECO:0007669"/>
    <property type="project" value="TreeGrafter"/>
</dbReference>
<organism evidence="6 7">
    <name type="scientific">Aspergillus mulundensis</name>
    <dbReference type="NCBI Taxonomy" id="1810919"/>
    <lineage>
        <taxon>Eukaryota</taxon>
        <taxon>Fungi</taxon>
        <taxon>Dikarya</taxon>
        <taxon>Ascomycota</taxon>
        <taxon>Pezizomycotina</taxon>
        <taxon>Eurotiomycetes</taxon>
        <taxon>Eurotiomycetidae</taxon>
        <taxon>Eurotiales</taxon>
        <taxon>Aspergillaceae</taxon>
        <taxon>Aspergillus</taxon>
        <taxon>Aspergillus subgen. Nidulantes</taxon>
    </lineage>
</organism>
<keyword evidence="4" id="KW-0040">ANK repeat</keyword>
<dbReference type="PROSITE" id="PS00070">
    <property type="entry name" value="ALDEHYDE_DEHYDR_CYS"/>
    <property type="match status" value="1"/>
</dbReference>
<dbReference type="GeneID" id="38115583"/>
<dbReference type="CDD" id="cd09917">
    <property type="entry name" value="F-box_SF"/>
    <property type="match status" value="1"/>
</dbReference>
<dbReference type="Gene3D" id="3.40.309.10">
    <property type="entry name" value="Aldehyde Dehydrogenase, Chain A, domain 2"/>
    <property type="match status" value="1"/>
</dbReference>
<dbReference type="Gene3D" id="3.40.605.10">
    <property type="entry name" value="Aldehyde Dehydrogenase, Chain A, domain 1"/>
    <property type="match status" value="1"/>
</dbReference>
<reference evidence="6 7" key="1">
    <citation type="journal article" date="2018" name="IMA Fungus">
        <title>IMA Genome-F 9: Draft genome sequence of Annulohypoxylon stygium, Aspergillus mulundensis, Berkeleyomyces basicola (syn. Thielaviopsis basicola), Ceratocystis smalleyi, two Cercospora beticola strains, Coleophoma cylindrospora, Fusarium fracticaudum, Phialophora cf. hyalina, and Morchella septimelata.</title>
        <authorList>
            <person name="Wingfield B.D."/>
            <person name="Bills G.F."/>
            <person name="Dong Y."/>
            <person name="Huang W."/>
            <person name="Nel W.J."/>
            <person name="Swalarsk-Parry B.S."/>
            <person name="Vaghefi N."/>
            <person name="Wilken P.M."/>
            <person name="An Z."/>
            <person name="de Beer Z.W."/>
            <person name="De Vos L."/>
            <person name="Chen L."/>
            <person name="Duong T.A."/>
            <person name="Gao Y."/>
            <person name="Hammerbacher A."/>
            <person name="Kikkert J.R."/>
            <person name="Li Y."/>
            <person name="Li H."/>
            <person name="Li K."/>
            <person name="Li Q."/>
            <person name="Liu X."/>
            <person name="Ma X."/>
            <person name="Naidoo K."/>
            <person name="Pethybridge S.J."/>
            <person name="Sun J."/>
            <person name="Steenkamp E.T."/>
            <person name="van der Nest M.A."/>
            <person name="van Wyk S."/>
            <person name="Wingfield M.J."/>
            <person name="Xiong C."/>
            <person name="Yue Q."/>
            <person name="Zhang X."/>
        </authorList>
    </citation>
    <scope>NUCLEOTIDE SEQUENCE [LARGE SCALE GENOMIC DNA]</scope>
    <source>
        <strain evidence="6 7">DSM 5745</strain>
    </source>
</reference>
<dbReference type="AlphaFoldDB" id="A0A3D8S5X3"/>
<comment type="similarity">
    <text evidence="1">Belongs to the aldehyde dehydrogenase family.</text>
</comment>
<name>A0A3D8S5X3_9EURO</name>
<dbReference type="CDD" id="cd07105">
    <property type="entry name" value="ALDH_SaliADH"/>
    <property type="match status" value="1"/>
</dbReference>
<dbReference type="FunFam" id="3.40.605.10:FF:000012">
    <property type="entry name" value="NAD-dependent succinate-semialdehyde dehydrogenase"/>
    <property type="match status" value="1"/>
</dbReference>
<dbReference type="PANTHER" id="PTHR43353">
    <property type="entry name" value="SUCCINATE-SEMIALDEHYDE DEHYDROGENASE, MITOCHONDRIAL"/>
    <property type="match status" value="1"/>
</dbReference>
<evidence type="ECO:0000256" key="4">
    <source>
        <dbReference type="PROSITE-ProRule" id="PRU00023"/>
    </source>
</evidence>
<dbReference type="InterPro" id="IPR016163">
    <property type="entry name" value="Ald_DH_C"/>
</dbReference>
<dbReference type="Pfam" id="PF00171">
    <property type="entry name" value="Aldedh"/>
    <property type="match status" value="1"/>
</dbReference>
<dbReference type="InterPro" id="IPR050740">
    <property type="entry name" value="Aldehyde_DH_Superfamily"/>
</dbReference>
<evidence type="ECO:0000313" key="7">
    <source>
        <dbReference type="Proteomes" id="UP000256690"/>
    </source>
</evidence>
<dbReference type="PROSITE" id="PS50297">
    <property type="entry name" value="ANK_REP_REGION"/>
    <property type="match status" value="3"/>
</dbReference>
<accession>A0A3D8S5X3</accession>
<dbReference type="PROSITE" id="PS50088">
    <property type="entry name" value="ANK_REPEAT"/>
    <property type="match status" value="3"/>
</dbReference>
<dbReference type="InterPro" id="IPR016160">
    <property type="entry name" value="Ald_DH_CS_CYS"/>
</dbReference>
<feature type="domain" description="F-box" evidence="5">
    <location>
        <begin position="450"/>
        <end position="495"/>
    </location>
</feature>
<dbReference type="InterPro" id="IPR015590">
    <property type="entry name" value="Aldehyde_DH_dom"/>
</dbReference>
<comment type="caution">
    <text evidence="6">The sequence shown here is derived from an EMBL/GenBank/DDBJ whole genome shotgun (WGS) entry which is preliminary data.</text>
</comment>
<dbReference type="InterPro" id="IPR001810">
    <property type="entry name" value="F-box_dom"/>
</dbReference>
<dbReference type="Pfam" id="PF00023">
    <property type="entry name" value="Ank"/>
    <property type="match status" value="2"/>
</dbReference>
<dbReference type="STRING" id="1810919.A0A3D8S5X3"/>
<evidence type="ECO:0000313" key="6">
    <source>
        <dbReference type="EMBL" id="RDW81656.1"/>
    </source>
</evidence>
<feature type="repeat" description="ANK" evidence="4">
    <location>
        <begin position="867"/>
        <end position="899"/>
    </location>
</feature>
<keyword evidence="7" id="KW-1185">Reference proteome</keyword>
<evidence type="ECO:0000256" key="2">
    <source>
        <dbReference type="ARBA" id="ARBA00022857"/>
    </source>
</evidence>
<protein>
    <recommendedName>
        <fullName evidence="5">F-box domain-containing protein</fullName>
    </recommendedName>
</protein>
<dbReference type="InterPro" id="IPR016161">
    <property type="entry name" value="Ald_DH/histidinol_DH"/>
</dbReference>
<feature type="repeat" description="ANK" evidence="4">
    <location>
        <begin position="531"/>
        <end position="563"/>
    </location>
</feature>
<dbReference type="SUPFAM" id="SSF48403">
    <property type="entry name" value="Ankyrin repeat"/>
    <property type="match status" value="1"/>
</dbReference>